<gene>
    <name evidence="2" type="ORF">UFOVP1200_44</name>
    <name evidence="1" type="ORF">UFOVP469_14</name>
</gene>
<accession>A0A6J5MGF8</accession>
<evidence type="ECO:0000313" key="1">
    <source>
        <dbReference type="EMBL" id="CAB4144136.1"/>
    </source>
</evidence>
<reference evidence="1" key="1">
    <citation type="submission" date="2020-04" db="EMBL/GenBank/DDBJ databases">
        <authorList>
            <person name="Chiriac C."/>
            <person name="Salcher M."/>
            <person name="Ghai R."/>
            <person name="Kavagutti S V."/>
        </authorList>
    </citation>
    <scope>NUCLEOTIDE SEQUENCE</scope>
</reference>
<proteinExistence type="predicted"/>
<dbReference type="EMBL" id="LR796428">
    <property type="protein sequence ID" value="CAB4144136.1"/>
    <property type="molecule type" value="Genomic_DNA"/>
</dbReference>
<dbReference type="NCBIfam" id="TIGR04387">
    <property type="entry name" value="capsid_maj_N4"/>
    <property type="match status" value="1"/>
</dbReference>
<name>A0A6J5MGF8_9CAUD</name>
<evidence type="ECO:0008006" key="3">
    <source>
        <dbReference type="Google" id="ProtNLM"/>
    </source>
</evidence>
<dbReference type="InterPro" id="IPR025267">
    <property type="entry name" value="ORF017-like"/>
</dbReference>
<organism evidence="1">
    <name type="scientific">uncultured Caudovirales phage</name>
    <dbReference type="NCBI Taxonomy" id="2100421"/>
    <lineage>
        <taxon>Viruses</taxon>
        <taxon>Duplodnaviria</taxon>
        <taxon>Heunggongvirae</taxon>
        <taxon>Uroviricota</taxon>
        <taxon>Caudoviricetes</taxon>
        <taxon>Peduoviridae</taxon>
        <taxon>Maltschvirus</taxon>
        <taxon>Maltschvirus maltsch</taxon>
    </lineage>
</organism>
<sequence length="368" mass="39546">MATTDFGALSAAKKKVWAMDIARAGRETNFLFANGFASTGGNTPVQYIRELTKTDRGEECIMQLVPDLVEDGIAGDRTLTGNEESMYGDAQRIIIDQLRHGVKSKGRMSEQRTIIRFREQARDKLGYWSGRIVDEMAFLTIAGIAYTKKLDGATRTSSTLPSLSFAADVVAPSSGRIMYAGTATSTATLTTSDKMTWNLAIEAQALAKRNLLKPIRSGGKDHYILALTTEQTRDLKVDSTYQTNVGRAAERGRNNPLFTNAIAVIDGIIIHEHNRVPTTLGLASSSKWGSGGTVDGGQALLLGAQALGYANLGDPNYEEAEVNDYGNAPGIGVDMMMGMLKPQFVAPVEGTKQDFGVLSIYTAAAATT</sequence>
<dbReference type="EMBL" id="LR797153">
    <property type="protein sequence ID" value="CAB4190202.1"/>
    <property type="molecule type" value="Genomic_DNA"/>
</dbReference>
<evidence type="ECO:0000313" key="2">
    <source>
        <dbReference type="EMBL" id="CAB4190202.1"/>
    </source>
</evidence>
<protein>
    <recommendedName>
        <fullName evidence="3">N4-gp56 family major capsid protein</fullName>
    </recommendedName>
</protein>
<dbReference type="Pfam" id="PF13252">
    <property type="entry name" value="Phage_capsid_3"/>
    <property type="match status" value="1"/>
</dbReference>